<proteinExistence type="predicted"/>
<feature type="domain" description="DUF5648" evidence="1">
    <location>
        <begin position="25"/>
        <end position="158"/>
    </location>
</feature>
<dbReference type="AlphaFoldDB" id="A0A4Y7SJ18"/>
<evidence type="ECO:0000259" key="1">
    <source>
        <dbReference type="Pfam" id="PF18885"/>
    </source>
</evidence>
<gene>
    <name evidence="2" type="ORF">FA13DRAFT_1799489</name>
</gene>
<dbReference type="Proteomes" id="UP000298030">
    <property type="component" value="Unassembled WGS sequence"/>
</dbReference>
<dbReference type="OrthoDB" id="9971254at2759"/>
<accession>A0A4Y7SJ18</accession>
<dbReference type="InterPro" id="IPR043708">
    <property type="entry name" value="DUF5648"/>
</dbReference>
<evidence type="ECO:0000313" key="3">
    <source>
        <dbReference type="Proteomes" id="UP000298030"/>
    </source>
</evidence>
<dbReference type="EMBL" id="QPFP01000102">
    <property type="protein sequence ID" value="TEB21825.1"/>
    <property type="molecule type" value="Genomic_DNA"/>
</dbReference>
<evidence type="ECO:0000313" key="2">
    <source>
        <dbReference type="EMBL" id="TEB21825.1"/>
    </source>
</evidence>
<keyword evidence="3" id="KW-1185">Reference proteome</keyword>
<name>A0A4Y7SJ18_COPMI</name>
<sequence length="161" mass="18000">MATSAPQNAGSATPALAPTGHALPFYRSFNGLDHLYTTNHAEYKDAVALATLKRHRGYIFPSYEPRTVPLYRLYRAQNGGDHFYTTGWEERDNATDNLGYVDEGLAGWVFPDAKSGGVSLYRLYNGEWQDHFYTVSTAEADNAEKNLGFQKEGIAAYIYPF</sequence>
<organism evidence="2 3">
    <name type="scientific">Coprinellus micaceus</name>
    <name type="common">Glistening ink-cap mushroom</name>
    <name type="synonym">Coprinus micaceus</name>
    <dbReference type="NCBI Taxonomy" id="71717"/>
    <lineage>
        <taxon>Eukaryota</taxon>
        <taxon>Fungi</taxon>
        <taxon>Dikarya</taxon>
        <taxon>Basidiomycota</taxon>
        <taxon>Agaricomycotina</taxon>
        <taxon>Agaricomycetes</taxon>
        <taxon>Agaricomycetidae</taxon>
        <taxon>Agaricales</taxon>
        <taxon>Agaricineae</taxon>
        <taxon>Psathyrellaceae</taxon>
        <taxon>Coprinellus</taxon>
    </lineage>
</organism>
<reference evidence="2 3" key="1">
    <citation type="journal article" date="2019" name="Nat. Ecol. Evol.">
        <title>Megaphylogeny resolves global patterns of mushroom evolution.</title>
        <authorList>
            <person name="Varga T."/>
            <person name="Krizsan K."/>
            <person name="Foldi C."/>
            <person name="Dima B."/>
            <person name="Sanchez-Garcia M."/>
            <person name="Sanchez-Ramirez S."/>
            <person name="Szollosi G.J."/>
            <person name="Szarkandi J.G."/>
            <person name="Papp V."/>
            <person name="Albert L."/>
            <person name="Andreopoulos W."/>
            <person name="Angelini C."/>
            <person name="Antonin V."/>
            <person name="Barry K.W."/>
            <person name="Bougher N.L."/>
            <person name="Buchanan P."/>
            <person name="Buyck B."/>
            <person name="Bense V."/>
            <person name="Catcheside P."/>
            <person name="Chovatia M."/>
            <person name="Cooper J."/>
            <person name="Damon W."/>
            <person name="Desjardin D."/>
            <person name="Finy P."/>
            <person name="Geml J."/>
            <person name="Haridas S."/>
            <person name="Hughes K."/>
            <person name="Justo A."/>
            <person name="Karasinski D."/>
            <person name="Kautmanova I."/>
            <person name="Kiss B."/>
            <person name="Kocsube S."/>
            <person name="Kotiranta H."/>
            <person name="LaButti K.M."/>
            <person name="Lechner B.E."/>
            <person name="Liimatainen K."/>
            <person name="Lipzen A."/>
            <person name="Lukacs Z."/>
            <person name="Mihaltcheva S."/>
            <person name="Morgado L.N."/>
            <person name="Niskanen T."/>
            <person name="Noordeloos M.E."/>
            <person name="Ohm R.A."/>
            <person name="Ortiz-Santana B."/>
            <person name="Ovrebo C."/>
            <person name="Racz N."/>
            <person name="Riley R."/>
            <person name="Savchenko A."/>
            <person name="Shiryaev A."/>
            <person name="Soop K."/>
            <person name="Spirin V."/>
            <person name="Szebenyi C."/>
            <person name="Tomsovsky M."/>
            <person name="Tulloss R.E."/>
            <person name="Uehling J."/>
            <person name="Grigoriev I.V."/>
            <person name="Vagvolgyi C."/>
            <person name="Papp T."/>
            <person name="Martin F.M."/>
            <person name="Miettinen O."/>
            <person name="Hibbett D.S."/>
            <person name="Nagy L.G."/>
        </authorList>
    </citation>
    <scope>NUCLEOTIDE SEQUENCE [LARGE SCALE GENOMIC DNA]</scope>
    <source>
        <strain evidence="2 3">FP101781</strain>
    </source>
</reference>
<comment type="caution">
    <text evidence="2">The sequence shown here is derived from an EMBL/GenBank/DDBJ whole genome shotgun (WGS) entry which is preliminary data.</text>
</comment>
<protein>
    <recommendedName>
        <fullName evidence="1">DUF5648 domain-containing protein</fullName>
    </recommendedName>
</protein>
<dbReference type="Pfam" id="PF18885">
    <property type="entry name" value="DUF5648"/>
    <property type="match status" value="1"/>
</dbReference>